<dbReference type="InterPro" id="IPR046200">
    <property type="entry name" value="DUF6233"/>
</dbReference>
<name>A0ABY9J7Q3_9ACTN</name>
<dbReference type="Proteomes" id="UP001235744">
    <property type="component" value="Plasmid unnamed1"/>
</dbReference>
<evidence type="ECO:0000313" key="1">
    <source>
        <dbReference type="EMBL" id="WLQ61996.1"/>
    </source>
</evidence>
<proteinExistence type="predicted"/>
<organism evidence="1 2">
    <name type="scientific">Streptomyces poriferorum</name>
    <dbReference type="NCBI Taxonomy" id="2798799"/>
    <lineage>
        <taxon>Bacteria</taxon>
        <taxon>Bacillati</taxon>
        <taxon>Actinomycetota</taxon>
        <taxon>Actinomycetes</taxon>
        <taxon>Kitasatosporales</taxon>
        <taxon>Streptomycetaceae</taxon>
        <taxon>Streptomyces</taxon>
    </lineage>
</organism>
<keyword evidence="1" id="KW-0614">Plasmid</keyword>
<geneLocation type="plasmid" evidence="1 2">
    <name>unnamed1</name>
</geneLocation>
<dbReference type="Pfam" id="PF19746">
    <property type="entry name" value="DUF6233"/>
    <property type="match status" value="1"/>
</dbReference>
<protein>
    <submittedName>
        <fullName evidence="1">DUF6233 domain-containing protein</fullName>
    </submittedName>
</protein>
<accession>A0ABY9J7Q3</accession>
<keyword evidence="2" id="KW-1185">Reference proteome</keyword>
<dbReference type="EMBL" id="CP120989">
    <property type="protein sequence ID" value="WLQ61996.1"/>
    <property type="molecule type" value="Genomic_DNA"/>
</dbReference>
<reference evidence="1 2" key="1">
    <citation type="submission" date="2023-03" db="EMBL/GenBank/DDBJ databases">
        <title>Isolation and description of six Streptomyces strains from soil environments, able to metabolize different microbial glucans.</title>
        <authorList>
            <person name="Widen T."/>
            <person name="Larsbrink J."/>
        </authorList>
    </citation>
    <scope>NUCLEOTIDE SEQUENCE [LARGE SCALE GENOMIC DNA]</scope>
    <source>
        <strain evidence="1 2">Alt2</strain>
        <plasmid evidence="1 2">unnamed1</plasmid>
    </source>
</reference>
<gene>
    <name evidence="1" type="ORF">P8A19_41715</name>
</gene>
<evidence type="ECO:0000313" key="2">
    <source>
        <dbReference type="Proteomes" id="UP001235744"/>
    </source>
</evidence>
<sequence length="110" mass="12449">MSEHPSRLIMLQFARRIALQQVDQIDQWIATEERREAERQQGERVRPPKPDWVLEYGIGQGAPPVEVHAGHCYSVGKRNRGITREQALSLLAGGLRACVHCRPDTELGLL</sequence>
<dbReference type="RefSeq" id="WP_306106350.1">
    <property type="nucleotide sequence ID" value="NZ_CP120989.1"/>
</dbReference>